<evidence type="ECO:0000313" key="4">
    <source>
        <dbReference type="Proteomes" id="UP000023067"/>
    </source>
</evidence>
<sequence length="161" mass="15920">MAENTTPSRPHRSDPAGPAAGSTPVSGSAAGSVPVSGADPAPAPPLPWLLIGGLASLVLLWPITALLGLGSGAPRALILVALIGAIWIGVVGLGRVPRPVLVLALTGLAGGVITLVLAAVLGGSGRPWWTHLVALGMDALWGTIAGLLALAVQQLRGGARR</sequence>
<proteinExistence type="predicted"/>
<dbReference type="eggNOG" id="ENOG5033IZV">
    <property type="taxonomic scope" value="Bacteria"/>
</dbReference>
<dbReference type="PATRIC" id="fig|396014.3.peg.1731"/>
<evidence type="ECO:0000256" key="2">
    <source>
        <dbReference type="SAM" id="Phobius"/>
    </source>
</evidence>
<name>Z9JTG7_9MICO</name>
<dbReference type="RefSeq" id="WP_051486736.1">
    <property type="nucleotide sequence ID" value="NZ_KK069992.1"/>
</dbReference>
<keyword evidence="2" id="KW-0812">Transmembrane</keyword>
<keyword evidence="2" id="KW-1133">Transmembrane helix</keyword>
<accession>Z9JTG7</accession>
<feature type="transmembrane region" description="Helical" evidence="2">
    <location>
        <begin position="100"/>
        <end position="122"/>
    </location>
</feature>
<dbReference type="HOGENOM" id="CLU_1640559_0_0_11"/>
<dbReference type="EMBL" id="JDYK01000007">
    <property type="protein sequence ID" value="EWS81489.1"/>
    <property type="molecule type" value="Genomic_DNA"/>
</dbReference>
<comment type="caution">
    <text evidence="3">The sequence shown here is derived from an EMBL/GenBank/DDBJ whole genome shotgun (WGS) entry which is preliminary data.</text>
</comment>
<dbReference type="OrthoDB" id="5150324at2"/>
<organism evidence="3 4">
    <name type="scientific">Brachybacterium phenoliresistens</name>
    <dbReference type="NCBI Taxonomy" id="396014"/>
    <lineage>
        <taxon>Bacteria</taxon>
        <taxon>Bacillati</taxon>
        <taxon>Actinomycetota</taxon>
        <taxon>Actinomycetes</taxon>
        <taxon>Micrococcales</taxon>
        <taxon>Dermabacteraceae</taxon>
        <taxon>Brachybacterium</taxon>
    </lineage>
</organism>
<feature type="transmembrane region" description="Helical" evidence="2">
    <location>
        <begin position="128"/>
        <end position="152"/>
    </location>
</feature>
<feature type="compositionally biased region" description="Low complexity" evidence="1">
    <location>
        <begin position="24"/>
        <end position="36"/>
    </location>
</feature>
<feature type="transmembrane region" description="Helical" evidence="2">
    <location>
        <begin position="48"/>
        <end position="70"/>
    </location>
</feature>
<evidence type="ECO:0000313" key="3">
    <source>
        <dbReference type="EMBL" id="EWS81489.1"/>
    </source>
</evidence>
<keyword evidence="2" id="KW-0472">Membrane</keyword>
<reference evidence="3 4" key="1">
    <citation type="submission" date="2014-02" db="EMBL/GenBank/DDBJ databases">
        <title>Genome sequence of Brachybacterium phenoliresistens strain W13A50.</title>
        <authorList>
            <person name="Wang X."/>
        </authorList>
    </citation>
    <scope>NUCLEOTIDE SEQUENCE [LARGE SCALE GENOMIC DNA]</scope>
    <source>
        <strain evidence="3 4">W13A50</strain>
    </source>
</reference>
<dbReference type="Proteomes" id="UP000023067">
    <property type="component" value="Unassembled WGS sequence"/>
</dbReference>
<evidence type="ECO:0000256" key="1">
    <source>
        <dbReference type="SAM" id="MobiDB-lite"/>
    </source>
</evidence>
<dbReference type="STRING" id="396014.BF93_16940"/>
<feature type="transmembrane region" description="Helical" evidence="2">
    <location>
        <begin position="76"/>
        <end position="93"/>
    </location>
</feature>
<feature type="region of interest" description="Disordered" evidence="1">
    <location>
        <begin position="1"/>
        <end position="36"/>
    </location>
</feature>
<gene>
    <name evidence="3" type="ORF">BF93_16940</name>
</gene>
<protein>
    <submittedName>
        <fullName evidence="3">Membrane protein</fullName>
    </submittedName>
</protein>
<dbReference type="AlphaFoldDB" id="Z9JTG7"/>
<keyword evidence="4" id="KW-1185">Reference proteome</keyword>